<evidence type="ECO:0000313" key="2">
    <source>
        <dbReference type="Proteomes" id="UP000499080"/>
    </source>
</evidence>
<protein>
    <submittedName>
        <fullName evidence="1">Uncharacterized protein</fullName>
    </submittedName>
</protein>
<accession>A0A4Y2ICJ6</accession>
<organism evidence="1 2">
    <name type="scientific">Araneus ventricosus</name>
    <name type="common">Orbweaver spider</name>
    <name type="synonym">Epeira ventricosa</name>
    <dbReference type="NCBI Taxonomy" id="182803"/>
    <lineage>
        <taxon>Eukaryota</taxon>
        <taxon>Metazoa</taxon>
        <taxon>Ecdysozoa</taxon>
        <taxon>Arthropoda</taxon>
        <taxon>Chelicerata</taxon>
        <taxon>Arachnida</taxon>
        <taxon>Araneae</taxon>
        <taxon>Araneomorphae</taxon>
        <taxon>Entelegynae</taxon>
        <taxon>Araneoidea</taxon>
        <taxon>Araneidae</taxon>
        <taxon>Araneus</taxon>
    </lineage>
</organism>
<reference evidence="1 2" key="1">
    <citation type="journal article" date="2019" name="Sci. Rep.">
        <title>Orb-weaving spider Araneus ventricosus genome elucidates the spidroin gene catalogue.</title>
        <authorList>
            <person name="Kono N."/>
            <person name="Nakamura H."/>
            <person name="Ohtoshi R."/>
            <person name="Moran D.A.P."/>
            <person name="Shinohara A."/>
            <person name="Yoshida Y."/>
            <person name="Fujiwara M."/>
            <person name="Mori M."/>
            <person name="Tomita M."/>
            <person name="Arakawa K."/>
        </authorList>
    </citation>
    <scope>NUCLEOTIDE SEQUENCE [LARGE SCALE GENOMIC DNA]</scope>
</reference>
<gene>
    <name evidence="1" type="ORF">AVEN_249394_1</name>
</gene>
<name>A0A4Y2ICJ6_ARAVE</name>
<dbReference type="AlphaFoldDB" id="A0A4Y2ICJ6"/>
<dbReference type="Proteomes" id="UP000499080">
    <property type="component" value="Unassembled WGS sequence"/>
</dbReference>
<sequence>MESIASLKKGGITSSSLKFAPDKLPSINSSIVNNIEVMVYLSRFIHKKGGHLHILERVMRRITEALRRINEVFLSLHTHCFDICEWCVHVSLASGSGRAAITNTLPATGSDPVRFLAKQRSFSEKKSDKISESATILLRRSAFRRKPSPIAPPPTPLSSVSCPGIIILRSVTYLTTFSAISVPIEPVGSISTDPLTRYLPPTRGPTHRCDSGSWWPPPLGGPSAATAINLGKCR</sequence>
<keyword evidence="2" id="KW-1185">Reference proteome</keyword>
<proteinExistence type="predicted"/>
<comment type="caution">
    <text evidence="1">The sequence shown here is derived from an EMBL/GenBank/DDBJ whole genome shotgun (WGS) entry which is preliminary data.</text>
</comment>
<evidence type="ECO:0000313" key="1">
    <source>
        <dbReference type="EMBL" id="GBM74776.1"/>
    </source>
</evidence>
<dbReference type="EMBL" id="BGPR01002515">
    <property type="protein sequence ID" value="GBM74776.1"/>
    <property type="molecule type" value="Genomic_DNA"/>
</dbReference>